<dbReference type="OrthoDB" id="5286775at2759"/>
<gene>
    <name evidence="3" type="ORF">PCON_06987</name>
</gene>
<keyword evidence="1" id="KW-0175">Coiled coil</keyword>
<proteinExistence type="predicted"/>
<feature type="coiled-coil region" evidence="1">
    <location>
        <begin position="252"/>
        <end position="282"/>
    </location>
</feature>
<evidence type="ECO:0000313" key="4">
    <source>
        <dbReference type="Proteomes" id="UP000018144"/>
    </source>
</evidence>
<dbReference type="EMBL" id="HF935350">
    <property type="protein sequence ID" value="CCX07398.1"/>
    <property type="molecule type" value="Genomic_DNA"/>
</dbReference>
<feature type="compositionally biased region" description="Polar residues" evidence="2">
    <location>
        <begin position="94"/>
        <end position="106"/>
    </location>
</feature>
<evidence type="ECO:0000256" key="2">
    <source>
        <dbReference type="SAM" id="MobiDB-lite"/>
    </source>
</evidence>
<dbReference type="AlphaFoldDB" id="U4L525"/>
<reference evidence="3 4" key="1">
    <citation type="journal article" date="2013" name="PLoS Genet.">
        <title>The genome and development-dependent transcriptomes of Pyronema confluens: a window into fungal evolution.</title>
        <authorList>
            <person name="Traeger S."/>
            <person name="Altegoer F."/>
            <person name="Freitag M."/>
            <person name="Gabaldon T."/>
            <person name="Kempken F."/>
            <person name="Kumar A."/>
            <person name="Marcet-Houben M."/>
            <person name="Poggeler S."/>
            <person name="Stajich J.E."/>
            <person name="Nowrousian M."/>
        </authorList>
    </citation>
    <scope>NUCLEOTIDE SEQUENCE [LARGE SCALE GENOMIC DNA]</scope>
    <source>
        <strain evidence="4">CBS 100304</strain>
        <tissue evidence="3">Vegetative mycelium</tissue>
    </source>
</reference>
<keyword evidence="4" id="KW-1185">Reference proteome</keyword>
<feature type="compositionally biased region" description="Low complexity" evidence="2">
    <location>
        <begin position="47"/>
        <end position="57"/>
    </location>
</feature>
<organism evidence="3 4">
    <name type="scientific">Pyronema omphalodes (strain CBS 100304)</name>
    <name type="common">Pyronema confluens</name>
    <dbReference type="NCBI Taxonomy" id="1076935"/>
    <lineage>
        <taxon>Eukaryota</taxon>
        <taxon>Fungi</taxon>
        <taxon>Dikarya</taxon>
        <taxon>Ascomycota</taxon>
        <taxon>Pezizomycotina</taxon>
        <taxon>Pezizomycetes</taxon>
        <taxon>Pezizales</taxon>
        <taxon>Pyronemataceae</taxon>
        <taxon>Pyronema</taxon>
    </lineage>
</organism>
<feature type="compositionally biased region" description="Polar residues" evidence="2">
    <location>
        <begin position="15"/>
        <end position="26"/>
    </location>
</feature>
<dbReference type="OMA" id="DSKYICQ"/>
<dbReference type="eggNOG" id="ENOG502S7BG">
    <property type="taxonomic scope" value="Eukaryota"/>
</dbReference>
<sequence length="562" mass="62769">MLNIFTYPAKFLWSRTSSQPSNNDSQPMDIDTVAARPKLYPRAPRPTTGTTTTTTDATIKRESSSLATTATATKRDRSRLERTERTERTERDCSSNSNVPRDSTTSHLKRGRETERTSSNYASRLPKPRISGTPARPAKRPRPRSPKSPPPVENRSPLIRRIPSMLGEGEEFVDVTKPGRSTTPRSKRLRLSGDFHALRIGDTPHVNHHATREATAMSNVTNAEDIEAAVTTPMEGVKEEVGVKTEATSEEEDEMAEEYSILREAKDEADAEELRNEGFTEQEAQLFLRIRNRGLEPLMPAHWQVDFPTMPTGLFFPEKGIQVGHIDSVSLENSFQATNALAALVRMGVEVRGRIEGEKDPEERVVAALKKYIQWSVDDVTNSKHKEFSEIYPRIVLVRSNGKGAEYTETRVRRKLNALASEVRLEETRLSSAGVPRDSSASSTVYGIAVSGPVVALLTLDARTIKDHSTSDNSEDNAAKDDVSPRTMIILDFSDVTLDFWNAIAVALLVISAREDELARHEFYRVNGLRMGVDGMKKRGWEVKRRESALVQGKEEVVEEDL</sequence>
<dbReference type="Proteomes" id="UP000018144">
    <property type="component" value="Unassembled WGS sequence"/>
</dbReference>
<protein>
    <submittedName>
        <fullName evidence="3">Uncharacterized protein</fullName>
    </submittedName>
</protein>
<feature type="region of interest" description="Disordered" evidence="2">
    <location>
        <begin position="15"/>
        <end position="160"/>
    </location>
</feature>
<evidence type="ECO:0000256" key="1">
    <source>
        <dbReference type="SAM" id="Coils"/>
    </source>
</evidence>
<evidence type="ECO:0000313" key="3">
    <source>
        <dbReference type="EMBL" id="CCX07398.1"/>
    </source>
</evidence>
<accession>U4L525</accession>
<name>U4L525_PYROM</name>
<feature type="compositionally biased region" description="Basic and acidic residues" evidence="2">
    <location>
        <begin position="73"/>
        <end position="93"/>
    </location>
</feature>